<gene>
    <name evidence="1" type="ORF">V1477_016473</name>
</gene>
<protein>
    <submittedName>
        <fullName evidence="1">Fatty acid synthase-like</fullName>
    </submittedName>
</protein>
<sequence length="179" mass="20651">MGEDFEYIKGDVIYGRNLIPTAGYLCFTNLGMMIGQLYMEISVVIESVKFICAIIIPKESIIEIIIMIQKVSVRLFENIDVIVAGSIEIYSIKDNEKKPISNPNIEEFNAYCDRKKKCKIRYNFEKCSKESWILLREINKIPKNTLSITINSNKFNLLKEIQTELANEIRVILVENSMV</sequence>
<dbReference type="Gene3D" id="3.10.129.110">
    <property type="entry name" value="Polyketide synthase dehydratase"/>
    <property type="match status" value="1"/>
</dbReference>
<reference evidence="1 2" key="1">
    <citation type="journal article" date="2024" name="Ann. Entomol. Soc. Am.">
        <title>Genomic analyses of the southern and eastern yellowjacket wasps (Hymenoptera: Vespidae) reveal evolutionary signatures of social life.</title>
        <authorList>
            <person name="Catto M.A."/>
            <person name="Caine P.B."/>
            <person name="Orr S.E."/>
            <person name="Hunt B.G."/>
            <person name="Goodisman M.A.D."/>
        </authorList>
    </citation>
    <scope>NUCLEOTIDE SEQUENCE [LARGE SCALE GENOMIC DNA]</scope>
    <source>
        <strain evidence="1">232</strain>
        <tissue evidence="1">Head and thorax</tissue>
    </source>
</reference>
<dbReference type="InterPro" id="IPR042104">
    <property type="entry name" value="PKS_dehydratase_sf"/>
</dbReference>
<dbReference type="Proteomes" id="UP001607303">
    <property type="component" value="Unassembled WGS sequence"/>
</dbReference>
<keyword evidence="2" id="KW-1185">Reference proteome</keyword>
<accession>A0ABD2B977</accession>
<dbReference type="AlphaFoldDB" id="A0ABD2B977"/>
<evidence type="ECO:0000313" key="2">
    <source>
        <dbReference type="Proteomes" id="UP001607303"/>
    </source>
</evidence>
<proteinExistence type="predicted"/>
<organism evidence="1 2">
    <name type="scientific">Vespula maculifrons</name>
    <name type="common">Eastern yellow jacket</name>
    <name type="synonym">Wasp</name>
    <dbReference type="NCBI Taxonomy" id="7453"/>
    <lineage>
        <taxon>Eukaryota</taxon>
        <taxon>Metazoa</taxon>
        <taxon>Ecdysozoa</taxon>
        <taxon>Arthropoda</taxon>
        <taxon>Hexapoda</taxon>
        <taxon>Insecta</taxon>
        <taxon>Pterygota</taxon>
        <taxon>Neoptera</taxon>
        <taxon>Endopterygota</taxon>
        <taxon>Hymenoptera</taxon>
        <taxon>Apocrita</taxon>
        <taxon>Aculeata</taxon>
        <taxon>Vespoidea</taxon>
        <taxon>Vespidae</taxon>
        <taxon>Vespinae</taxon>
        <taxon>Vespula</taxon>
    </lineage>
</organism>
<name>A0ABD2B977_VESMC</name>
<dbReference type="EMBL" id="JAYRBN010000097">
    <property type="protein sequence ID" value="KAL2729293.1"/>
    <property type="molecule type" value="Genomic_DNA"/>
</dbReference>
<comment type="caution">
    <text evidence="1">The sequence shown here is derived from an EMBL/GenBank/DDBJ whole genome shotgun (WGS) entry which is preliminary data.</text>
</comment>
<evidence type="ECO:0000313" key="1">
    <source>
        <dbReference type="EMBL" id="KAL2729293.1"/>
    </source>
</evidence>